<dbReference type="InterPro" id="IPR013655">
    <property type="entry name" value="PAS_fold_3"/>
</dbReference>
<evidence type="ECO:0000256" key="3">
    <source>
        <dbReference type="ARBA" id="ARBA00022553"/>
    </source>
</evidence>
<dbReference type="Pfam" id="PF08447">
    <property type="entry name" value="PAS_3"/>
    <property type="match status" value="1"/>
</dbReference>
<evidence type="ECO:0000256" key="5">
    <source>
        <dbReference type="SAM" id="Coils"/>
    </source>
</evidence>
<dbReference type="SUPFAM" id="SSF55785">
    <property type="entry name" value="PYP-like sensor domain (PAS domain)"/>
    <property type="match status" value="2"/>
</dbReference>
<reference evidence="10 11" key="1">
    <citation type="submission" date="2024-03" db="EMBL/GenBank/DDBJ databases">
        <authorList>
            <person name="Jo J.-H."/>
        </authorList>
    </citation>
    <scope>NUCLEOTIDE SEQUENCE [LARGE SCALE GENOMIC DNA]</scope>
    <source>
        <strain evidence="10 11">PS1R-30</strain>
    </source>
</reference>
<dbReference type="InterPro" id="IPR005467">
    <property type="entry name" value="His_kinase_dom"/>
</dbReference>
<dbReference type="NCBIfam" id="TIGR00229">
    <property type="entry name" value="sensory_box"/>
    <property type="match status" value="1"/>
</dbReference>
<dbReference type="InterPro" id="IPR003594">
    <property type="entry name" value="HATPase_dom"/>
</dbReference>
<dbReference type="InterPro" id="IPR003661">
    <property type="entry name" value="HisK_dim/P_dom"/>
</dbReference>
<dbReference type="Pfam" id="PF00072">
    <property type="entry name" value="Response_reg"/>
    <property type="match status" value="1"/>
</dbReference>
<dbReference type="SMART" id="SM00388">
    <property type="entry name" value="HisKA"/>
    <property type="match status" value="1"/>
</dbReference>
<dbReference type="Proteomes" id="UP001361239">
    <property type="component" value="Unassembled WGS sequence"/>
</dbReference>
<comment type="caution">
    <text evidence="10">The sequence shown here is derived from an EMBL/GenBank/DDBJ whole genome shotgun (WGS) entry which is preliminary data.</text>
</comment>
<organism evidence="10 11">
    <name type="scientific">Novosphingobium anseongense</name>
    <dbReference type="NCBI Taxonomy" id="3133436"/>
    <lineage>
        <taxon>Bacteria</taxon>
        <taxon>Pseudomonadati</taxon>
        <taxon>Pseudomonadota</taxon>
        <taxon>Alphaproteobacteria</taxon>
        <taxon>Sphingomonadales</taxon>
        <taxon>Sphingomonadaceae</taxon>
        <taxon>Novosphingobium</taxon>
    </lineage>
</organism>
<dbReference type="SMART" id="SM00091">
    <property type="entry name" value="PAS"/>
    <property type="match status" value="1"/>
</dbReference>
<dbReference type="CDD" id="cd16919">
    <property type="entry name" value="HATPase_CckA-like"/>
    <property type="match status" value="1"/>
</dbReference>
<comment type="catalytic activity">
    <reaction evidence="1">
        <text>ATP + protein L-histidine = ADP + protein N-phospho-L-histidine.</text>
        <dbReference type="EC" id="2.7.13.3"/>
    </reaction>
</comment>
<feature type="domain" description="Histidine kinase" evidence="6">
    <location>
        <begin position="348"/>
        <end position="572"/>
    </location>
</feature>
<dbReference type="SMART" id="SM00448">
    <property type="entry name" value="REC"/>
    <property type="match status" value="1"/>
</dbReference>
<dbReference type="InterPro" id="IPR004358">
    <property type="entry name" value="Sig_transdc_His_kin-like_C"/>
</dbReference>
<dbReference type="PROSITE" id="PS50113">
    <property type="entry name" value="PAC"/>
    <property type="match status" value="1"/>
</dbReference>
<accession>A0ABU8S2U6</accession>
<dbReference type="EC" id="2.7.13.3" evidence="2"/>
<dbReference type="SUPFAM" id="SSF52172">
    <property type="entry name" value="CheY-like"/>
    <property type="match status" value="1"/>
</dbReference>
<evidence type="ECO:0000259" key="6">
    <source>
        <dbReference type="PROSITE" id="PS50109"/>
    </source>
</evidence>
<keyword evidence="10" id="KW-0067">ATP-binding</keyword>
<dbReference type="Gene3D" id="3.40.50.2300">
    <property type="match status" value="1"/>
</dbReference>
<feature type="coiled-coil region" evidence="5">
    <location>
        <begin position="179"/>
        <end position="206"/>
    </location>
</feature>
<dbReference type="InterPro" id="IPR000700">
    <property type="entry name" value="PAS-assoc_C"/>
</dbReference>
<protein>
    <recommendedName>
        <fullName evidence="2">histidine kinase</fullName>
        <ecNumber evidence="2">2.7.13.3</ecNumber>
    </recommendedName>
</protein>
<dbReference type="CDD" id="cd00082">
    <property type="entry name" value="HisKA"/>
    <property type="match status" value="1"/>
</dbReference>
<sequence length="712" mass="77478">MISTNDADLDAAELFAGGGEVRSLARELDWSKSPLGPTTSWSPAIRTMARSMFDSPFPICLWSGPDFALVYNDPYRRILAAKHPAALGKPGSVVWAEIWEELQPQFEGVRAGGDPVYFENSPFIMARLEGGGTETAYFNYSLSPLRDEDGSIAAVLNITPETTERVLLERRLSEEQIALISSEQALRESEARLRHLNETLEAQVAARSAERDQLWSLSQDMLARADYSGMMSAVSPAWTHVLGWTEGELLSRGYATFMHSEDMPPTLEAIARMAETRLPTRFENRIATSAGVWKPIEWTVAPEPDGFNFIAVGRDVSEAKDREAELNEAHEALRQSQKMEAVGQLTGGIAHDFNNLLAGISGSLEIIERRLAQGRFDGLERFISGAQSSAQRAASLTQRLLAFSRRQTLDPKPTDVNRLVHGMEDLVGRTVGPAIAVEVVGAAGLWPTRVDAAQLENALLNLAINARDAMPDGGRITIETANKWLDDRGARERDLKSGQYISICVTDTGTGIAEDIADRIFDPFFTTKPIGQGTGLGLSMIHGFVRQSGGQVRVYSEAGKGTTMCLYLPRYTGEFFDESQPPEGAIEPMGAGETVLVIDDEPIVRMLIVEVLEEAGYLALEAGDGASGLKILQSDARIDLLITDVGLPGGMNGRQVADAARLGRPDLKILFVTGYAENAAVGNGHLDPGMEVITKPFVMTELANKITELIES</sequence>
<keyword evidence="10" id="KW-0547">Nucleotide-binding</keyword>
<dbReference type="Pfam" id="PF02518">
    <property type="entry name" value="HATPase_c"/>
    <property type="match status" value="1"/>
</dbReference>
<dbReference type="GO" id="GO:0005524">
    <property type="term" value="F:ATP binding"/>
    <property type="evidence" value="ECO:0007669"/>
    <property type="project" value="UniProtKB-KW"/>
</dbReference>
<dbReference type="PANTHER" id="PTHR43065:SF42">
    <property type="entry name" value="TWO-COMPONENT SENSOR PPRA"/>
    <property type="match status" value="1"/>
</dbReference>
<dbReference type="Pfam" id="PF00512">
    <property type="entry name" value="HisKA"/>
    <property type="match status" value="1"/>
</dbReference>
<feature type="modified residue" description="4-aspartylphosphate" evidence="4">
    <location>
        <position position="644"/>
    </location>
</feature>
<evidence type="ECO:0000256" key="1">
    <source>
        <dbReference type="ARBA" id="ARBA00000085"/>
    </source>
</evidence>
<evidence type="ECO:0000313" key="10">
    <source>
        <dbReference type="EMBL" id="MEJ5979665.1"/>
    </source>
</evidence>
<dbReference type="PRINTS" id="PR00344">
    <property type="entry name" value="BCTRLSENSOR"/>
</dbReference>
<dbReference type="Gene3D" id="3.30.565.10">
    <property type="entry name" value="Histidine kinase-like ATPase, C-terminal domain"/>
    <property type="match status" value="1"/>
</dbReference>
<name>A0ABU8S2U6_9SPHN</name>
<dbReference type="EMBL" id="JBBHJZ010000011">
    <property type="protein sequence ID" value="MEJ5979665.1"/>
    <property type="molecule type" value="Genomic_DNA"/>
</dbReference>
<dbReference type="InterPro" id="IPR001789">
    <property type="entry name" value="Sig_transdc_resp-reg_receiver"/>
</dbReference>
<dbReference type="RefSeq" id="WP_339589603.1">
    <property type="nucleotide sequence ID" value="NZ_JBBHJZ010000011.1"/>
</dbReference>
<dbReference type="InterPro" id="IPR036097">
    <property type="entry name" value="HisK_dim/P_sf"/>
</dbReference>
<evidence type="ECO:0000256" key="2">
    <source>
        <dbReference type="ARBA" id="ARBA00012438"/>
    </source>
</evidence>
<evidence type="ECO:0000259" key="8">
    <source>
        <dbReference type="PROSITE" id="PS50112"/>
    </source>
</evidence>
<dbReference type="SMART" id="SM00387">
    <property type="entry name" value="HATPase_c"/>
    <property type="match status" value="1"/>
</dbReference>
<keyword evidence="3 4" id="KW-0597">Phosphoprotein</keyword>
<keyword evidence="11" id="KW-1185">Reference proteome</keyword>
<dbReference type="CDD" id="cd18161">
    <property type="entry name" value="REC_hyHK_blue-like"/>
    <property type="match status" value="1"/>
</dbReference>
<gene>
    <name evidence="10" type="ORF">WG901_23635</name>
</gene>
<dbReference type="Gene3D" id="1.10.287.130">
    <property type="match status" value="1"/>
</dbReference>
<dbReference type="PANTHER" id="PTHR43065">
    <property type="entry name" value="SENSOR HISTIDINE KINASE"/>
    <property type="match status" value="1"/>
</dbReference>
<evidence type="ECO:0000313" key="11">
    <source>
        <dbReference type="Proteomes" id="UP001361239"/>
    </source>
</evidence>
<dbReference type="PROSITE" id="PS50112">
    <property type="entry name" value="PAS"/>
    <property type="match status" value="1"/>
</dbReference>
<proteinExistence type="predicted"/>
<evidence type="ECO:0000259" key="9">
    <source>
        <dbReference type="PROSITE" id="PS50113"/>
    </source>
</evidence>
<feature type="domain" description="PAS" evidence="8">
    <location>
        <begin position="226"/>
        <end position="277"/>
    </location>
</feature>
<keyword evidence="5" id="KW-0175">Coiled coil</keyword>
<dbReference type="PROSITE" id="PS50110">
    <property type="entry name" value="RESPONSE_REGULATORY"/>
    <property type="match status" value="1"/>
</dbReference>
<dbReference type="Gene3D" id="3.30.450.20">
    <property type="entry name" value="PAS domain"/>
    <property type="match status" value="2"/>
</dbReference>
<dbReference type="InterPro" id="IPR035965">
    <property type="entry name" value="PAS-like_dom_sf"/>
</dbReference>
<feature type="domain" description="Response regulatory" evidence="7">
    <location>
        <begin position="594"/>
        <end position="710"/>
    </location>
</feature>
<evidence type="ECO:0000259" key="7">
    <source>
        <dbReference type="PROSITE" id="PS50110"/>
    </source>
</evidence>
<dbReference type="InterPro" id="IPR036890">
    <property type="entry name" value="HATPase_C_sf"/>
</dbReference>
<dbReference type="InterPro" id="IPR011006">
    <property type="entry name" value="CheY-like_superfamily"/>
</dbReference>
<dbReference type="SUPFAM" id="SSF55874">
    <property type="entry name" value="ATPase domain of HSP90 chaperone/DNA topoisomerase II/histidine kinase"/>
    <property type="match status" value="1"/>
</dbReference>
<dbReference type="CDD" id="cd00130">
    <property type="entry name" value="PAS"/>
    <property type="match status" value="1"/>
</dbReference>
<dbReference type="InterPro" id="IPR000014">
    <property type="entry name" value="PAS"/>
</dbReference>
<evidence type="ECO:0000256" key="4">
    <source>
        <dbReference type="PROSITE-ProRule" id="PRU00169"/>
    </source>
</evidence>
<dbReference type="SUPFAM" id="SSF47384">
    <property type="entry name" value="Homodimeric domain of signal transducing histidine kinase"/>
    <property type="match status" value="1"/>
</dbReference>
<dbReference type="PROSITE" id="PS50109">
    <property type="entry name" value="HIS_KIN"/>
    <property type="match status" value="1"/>
</dbReference>
<feature type="domain" description="PAC" evidence="9">
    <location>
        <begin position="119"/>
        <end position="174"/>
    </location>
</feature>